<dbReference type="EMBL" id="DVGD01000090">
    <property type="protein sequence ID" value="HIR09384.1"/>
    <property type="molecule type" value="Genomic_DNA"/>
</dbReference>
<feature type="non-terminal residue" evidence="5">
    <location>
        <position position="325"/>
    </location>
</feature>
<accession>A0A9D1D810</accession>
<evidence type="ECO:0000256" key="1">
    <source>
        <dbReference type="ARBA" id="ARBA00004370"/>
    </source>
</evidence>
<feature type="transmembrane region" description="Helical" evidence="3">
    <location>
        <begin position="32"/>
        <end position="54"/>
    </location>
</feature>
<dbReference type="AlphaFoldDB" id="A0A9D1D810"/>
<comment type="caution">
    <text evidence="5">The sequence shown here is derived from an EMBL/GenBank/DDBJ whole genome shotgun (WGS) entry which is preliminary data.</text>
</comment>
<gene>
    <name evidence="5" type="ORF">IAA70_03155</name>
</gene>
<keyword evidence="3" id="KW-0812">Transmembrane</keyword>
<dbReference type="Pfam" id="PF03717">
    <property type="entry name" value="PBP_dimer"/>
    <property type="match status" value="1"/>
</dbReference>
<evidence type="ECO:0000259" key="4">
    <source>
        <dbReference type="Pfam" id="PF03717"/>
    </source>
</evidence>
<proteinExistence type="predicted"/>
<keyword evidence="2 3" id="KW-0472">Membrane</keyword>
<evidence type="ECO:0000256" key="2">
    <source>
        <dbReference type="ARBA" id="ARBA00023136"/>
    </source>
</evidence>
<evidence type="ECO:0000256" key="3">
    <source>
        <dbReference type="SAM" id="Phobius"/>
    </source>
</evidence>
<evidence type="ECO:0000313" key="6">
    <source>
        <dbReference type="Proteomes" id="UP000824258"/>
    </source>
</evidence>
<evidence type="ECO:0000313" key="5">
    <source>
        <dbReference type="EMBL" id="HIR09384.1"/>
    </source>
</evidence>
<name>A0A9D1D810_9FIRM</name>
<dbReference type="InterPro" id="IPR050515">
    <property type="entry name" value="Beta-lactam/transpept"/>
</dbReference>
<dbReference type="Gene3D" id="3.90.1310.10">
    <property type="entry name" value="Penicillin-binding protein 2a (Domain 2)"/>
    <property type="match status" value="1"/>
</dbReference>
<keyword evidence="3" id="KW-1133">Transmembrane helix</keyword>
<dbReference type="InterPro" id="IPR005311">
    <property type="entry name" value="PBP_dimer"/>
</dbReference>
<dbReference type="GO" id="GO:0071555">
    <property type="term" value="P:cell wall organization"/>
    <property type="evidence" value="ECO:0007669"/>
    <property type="project" value="TreeGrafter"/>
</dbReference>
<dbReference type="SUPFAM" id="SSF56519">
    <property type="entry name" value="Penicillin binding protein dimerisation domain"/>
    <property type="match status" value="1"/>
</dbReference>
<dbReference type="InterPro" id="IPR012338">
    <property type="entry name" value="Beta-lactam/transpept-like"/>
</dbReference>
<organism evidence="5 6">
    <name type="scientific">Candidatus Avoscillospira stercoripullorum</name>
    <dbReference type="NCBI Taxonomy" id="2840709"/>
    <lineage>
        <taxon>Bacteria</taxon>
        <taxon>Bacillati</taxon>
        <taxon>Bacillota</taxon>
        <taxon>Clostridia</taxon>
        <taxon>Eubacteriales</taxon>
        <taxon>Oscillospiraceae</taxon>
        <taxon>Oscillospiraceae incertae sedis</taxon>
        <taxon>Candidatus Avoscillospira</taxon>
    </lineage>
</organism>
<sequence length="325" mass="36777">MARNNIRPFPRRKRQKGDARERANRLVLGRTFVLLILCGIVLFIPLVATLYQLMIADHDQYEEMAIRNQTRSTTLTASRGVIYDRNMNILASSATVETIFIDPNYLESCIEAENEKREAGKEYNPAVSIDFIATGLADLLEVDADFVREQAAQTQYYYRAIKRKVPEETAEKVREFINDNELTGIINLELDSRRYYPYGSMAAQVLGFVNSDNVGGEGLEAYYDATLTGNAGAVITTKGNRGTEMLYTYEKYYDASDGNSLVLTLDMTVQYYLEKNLEEAIEKYDVRNGAFGIVMNVNTGEVLGMATLGSYDPNNHQEIYDEELR</sequence>
<feature type="domain" description="Penicillin-binding protein dimerisation" evidence="4">
    <location>
        <begin position="75"/>
        <end position="243"/>
    </location>
</feature>
<dbReference type="PANTHER" id="PTHR30627:SF1">
    <property type="entry name" value="PEPTIDOGLYCAN D,D-TRANSPEPTIDASE FTSI"/>
    <property type="match status" value="1"/>
</dbReference>
<reference evidence="5" key="2">
    <citation type="journal article" date="2021" name="PeerJ">
        <title>Extensive microbial diversity within the chicken gut microbiome revealed by metagenomics and culture.</title>
        <authorList>
            <person name="Gilroy R."/>
            <person name="Ravi A."/>
            <person name="Getino M."/>
            <person name="Pursley I."/>
            <person name="Horton D.L."/>
            <person name="Alikhan N.F."/>
            <person name="Baker D."/>
            <person name="Gharbi K."/>
            <person name="Hall N."/>
            <person name="Watson M."/>
            <person name="Adriaenssens E.M."/>
            <person name="Foster-Nyarko E."/>
            <person name="Jarju S."/>
            <person name="Secka A."/>
            <person name="Antonio M."/>
            <person name="Oren A."/>
            <person name="Chaudhuri R.R."/>
            <person name="La Ragione R."/>
            <person name="Hildebrand F."/>
            <person name="Pallen M.J."/>
        </authorList>
    </citation>
    <scope>NUCLEOTIDE SEQUENCE</scope>
    <source>
        <strain evidence="5">ChiHjej9B8-7071</strain>
    </source>
</reference>
<dbReference type="Gene3D" id="3.40.710.10">
    <property type="entry name" value="DD-peptidase/beta-lactamase superfamily"/>
    <property type="match status" value="1"/>
</dbReference>
<dbReference type="PANTHER" id="PTHR30627">
    <property type="entry name" value="PEPTIDOGLYCAN D,D-TRANSPEPTIDASE"/>
    <property type="match status" value="1"/>
</dbReference>
<dbReference type="GO" id="GO:0005886">
    <property type="term" value="C:plasma membrane"/>
    <property type="evidence" value="ECO:0007669"/>
    <property type="project" value="TreeGrafter"/>
</dbReference>
<protein>
    <recommendedName>
        <fullName evidence="4">Penicillin-binding protein dimerisation domain-containing protein</fullName>
    </recommendedName>
</protein>
<comment type="subcellular location">
    <subcellularLocation>
        <location evidence="1">Membrane</location>
    </subcellularLocation>
</comment>
<dbReference type="InterPro" id="IPR036138">
    <property type="entry name" value="PBP_dimer_sf"/>
</dbReference>
<dbReference type="SUPFAM" id="SSF56601">
    <property type="entry name" value="beta-lactamase/transpeptidase-like"/>
    <property type="match status" value="1"/>
</dbReference>
<dbReference type="GO" id="GO:0008658">
    <property type="term" value="F:penicillin binding"/>
    <property type="evidence" value="ECO:0007669"/>
    <property type="project" value="InterPro"/>
</dbReference>
<reference evidence="5" key="1">
    <citation type="submission" date="2020-10" db="EMBL/GenBank/DDBJ databases">
        <authorList>
            <person name="Gilroy R."/>
        </authorList>
    </citation>
    <scope>NUCLEOTIDE SEQUENCE</scope>
    <source>
        <strain evidence="5">ChiHjej9B8-7071</strain>
    </source>
</reference>
<dbReference type="Proteomes" id="UP000824258">
    <property type="component" value="Unassembled WGS sequence"/>
</dbReference>